<gene>
    <name evidence="1" type="ORF">HMPREF3213_03094</name>
</gene>
<evidence type="ECO:0000313" key="2">
    <source>
        <dbReference type="Proteomes" id="UP000070376"/>
    </source>
</evidence>
<accession>A0A133KF20</accession>
<name>A0A133KF20_HEYCO</name>
<dbReference type="Proteomes" id="UP000070376">
    <property type="component" value="Unassembled WGS sequence"/>
</dbReference>
<protein>
    <submittedName>
        <fullName evidence="1">Uncharacterized protein</fullName>
    </submittedName>
</protein>
<sequence length="41" mass="4614">MEKGAGSKRCFLSRLPPVKSFKTVALKVFEEKLTEMENLLG</sequence>
<reference evidence="2" key="1">
    <citation type="submission" date="2016-01" db="EMBL/GenBank/DDBJ databases">
        <authorList>
            <person name="Mitreva M."/>
            <person name="Pepin K.H."/>
            <person name="Mihindukulasuriya K.A."/>
            <person name="Fulton R."/>
            <person name="Fronick C."/>
            <person name="O'Laughlin M."/>
            <person name="Miner T."/>
            <person name="Herter B."/>
            <person name="Rosa B.A."/>
            <person name="Cordes M."/>
            <person name="Tomlinson C."/>
            <person name="Wollam A."/>
            <person name="Palsikar V.B."/>
            <person name="Mardis E.R."/>
            <person name="Wilson R.K."/>
        </authorList>
    </citation>
    <scope>NUCLEOTIDE SEQUENCE [LARGE SCALE GENOMIC DNA]</scope>
    <source>
        <strain evidence="2">GED7749B</strain>
    </source>
</reference>
<organism evidence="1 2">
    <name type="scientific">Heyndrickxia coagulans</name>
    <name type="common">Weizmannia coagulans</name>
    <dbReference type="NCBI Taxonomy" id="1398"/>
    <lineage>
        <taxon>Bacteria</taxon>
        <taxon>Bacillati</taxon>
        <taxon>Bacillota</taxon>
        <taxon>Bacilli</taxon>
        <taxon>Bacillales</taxon>
        <taxon>Bacillaceae</taxon>
        <taxon>Heyndrickxia</taxon>
    </lineage>
</organism>
<dbReference type="EMBL" id="LRPN01000150">
    <property type="protein sequence ID" value="KWZ78159.1"/>
    <property type="molecule type" value="Genomic_DNA"/>
</dbReference>
<dbReference type="PATRIC" id="fig|1398.22.peg.3099"/>
<proteinExistence type="predicted"/>
<dbReference type="AlphaFoldDB" id="A0A133KF20"/>
<comment type="caution">
    <text evidence="1">The sequence shown here is derived from an EMBL/GenBank/DDBJ whole genome shotgun (WGS) entry which is preliminary data.</text>
</comment>
<evidence type="ECO:0000313" key="1">
    <source>
        <dbReference type="EMBL" id="KWZ78159.1"/>
    </source>
</evidence>